<organism evidence="1 2">
    <name type="scientific">Cinchona calisaya</name>
    <dbReference type="NCBI Taxonomy" id="153742"/>
    <lineage>
        <taxon>Eukaryota</taxon>
        <taxon>Viridiplantae</taxon>
        <taxon>Streptophyta</taxon>
        <taxon>Embryophyta</taxon>
        <taxon>Tracheophyta</taxon>
        <taxon>Spermatophyta</taxon>
        <taxon>Magnoliopsida</taxon>
        <taxon>eudicotyledons</taxon>
        <taxon>Gunneridae</taxon>
        <taxon>Pentapetalae</taxon>
        <taxon>asterids</taxon>
        <taxon>lamiids</taxon>
        <taxon>Gentianales</taxon>
        <taxon>Rubiaceae</taxon>
        <taxon>Cinchonoideae</taxon>
        <taxon>Cinchoneae</taxon>
        <taxon>Cinchona</taxon>
    </lineage>
</organism>
<reference evidence="1 2" key="1">
    <citation type="submission" date="2024-11" db="EMBL/GenBank/DDBJ databases">
        <title>A near-complete genome assembly of Cinchona calisaya.</title>
        <authorList>
            <person name="Lian D.C."/>
            <person name="Zhao X.W."/>
            <person name="Wei L."/>
        </authorList>
    </citation>
    <scope>NUCLEOTIDE SEQUENCE [LARGE SCALE GENOMIC DNA]</scope>
    <source>
        <tissue evidence="1">Nenye</tissue>
    </source>
</reference>
<dbReference type="AlphaFoldDB" id="A0ABD2ZSC5"/>
<evidence type="ECO:0000313" key="1">
    <source>
        <dbReference type="EMBL" id="KAL3520548.1"/>
    </source>
</evidence>
<keyword evidence="2" id="KW-1185">Reference proteome</keyword>
<name>A0ABD2ZSC5_9GENT</name>
<evidence type="ECO:0000313" key="2">
    <source>
        <dbReference type="Proteomes" id="UP001630127"/>
    </source>
</evidence>
<dbReference type="Proteomes" id="UP001630127">
    <property type="component" value="Unassembled WGS sequence"/>
</dbReference>
<proteinExistence type="predicted"/>
<sequence length="81" mass="8931">MAYKLKLPITFQIHLVLHVSLLKNKVGRNAVPITVLPVADHGGRIQLEPMAVLDRRMINEVGGGPRPGVLLKWCHFDGRGA</sequence>
<comment type="caution">
    <text evidence="1">The sequence shown here is derived from an EMBL/GenBank/DDBJ whole genome shotgun (WGS) entry which is preliminary data.</text>
</comment>
<gene>
    <name evidence="1" type="ORF">ACH5RR_018697</name>
</gene>
<dbReference type="EMBL" id="JBJUIK010000008">
    <property type="protein sequence ID" value="KAL3520548.1"/>
    <property type="molecule type" value="Genomic_DNA"/>
</dbReference>
<protein>
    <submittedName>
        <fullName evidence="1">Uncharacterized protein</fullName>
    </submittedName>
</protein>
<accession>A0ABD2ZSC5</accession>